<dbReference type="EMBL" id="CAICTM010001285">
    <property type="protein sequence ID" value="CAB9522283.1"/>
    <property type="molecule type" value="Genomic_DNA"/>
</dbReference>
<sequence>MSSRSSLWLETASQDCLHEFGHKVSSLDEFELPVKELAKAVAFLHYDFASLEAAEQLVNSPNNNDDYHDQDGAFSVAAVFDAAVSQGIQRRDQSVILQDPVAQAQVQQVLTSVLDALLRIPDFGTLRTLHTLHNALLRRRETDRGATVMIQAAARGYSDRRMDSRVSKKILFSSQALKALFGTTAFQTFFNKVAVANHDPKKLRMTWLEGLALEMIQEAVPQLCGHVSGRRPFA</sequence>
<accession>A0A9N8HTK8</accession>
<keyword evidence="2" id="KW-1185">Reference proteome</keyword>
<gene>
    <name evidence="1" type="ORF">SEMRO_1287_G259450.1</name>
</gene>
<dbReference type="Proteomes" id="UP001153069">
    <property type="component" value="Unassembled WGS sequence"/>
</dbReference>
<name>A0A9N8HTK8_9STRA</name>
<dbReference type="AlphaFoldDB" id="A0A9N8HTK8"/>
<organism evidence="1 2">
    <name type="scientific">Seminavis robusta</name>
    <dbReference type="NCBI Taxonomy" id="568900"/>
    <lineage>
        <taxon>Eukaryota</taxon>
        <taxon>Sar</taxon>
        <taxon>Stramenopiles</taxon>
        <taxon>Ochrophyta</taxon>
        <taxon>Bacillariophyta</taxon>
        <taxon>Bacillariophyceae</taxon>
        <taxon>Bacillariophycidae</taxon>
        <taxon>Naviculales</taxon>
        <taxon>Naviculaceae</taxon>
        <taxon>Seminavis</taxon>
    </lineage>
</organism>
<proteinExistence type="predicted"/>
<reference evidence="1" key="1">
    <citation type="submission" date="2020-06" db="EMBL/GenBank/DDBJ databases">
        <authorList>
            <consortium name="Plant Systems Biology data submission"/>
        </authorList>
    </citation>
    <scope>NUCLEOTIDE SEQUENCE</scope>
    <source>
        <strain evidence="1">D6</strain>
    </source>
</reference>
<protein>
    <submittedName>
        <fullName evidence="1">Uncharacterized protein</fullName>
    </submittedName>
</protein>
<evidence type="ECO:0000313" key="2">
    <source>
        <dbReference type="Proteomes" id="UP001153069"/>
    </source>
</evidence>
<dbReference type="PROSITE" id="PS50096">
    <property type="entry name" value="IQ"/>
    <property type="match status" value="1"/>
</dbReference>
<evidence type="ECO:0000313" key="1">
    <source>
        <dbReference type="EMBL" id="CAB9522283.1"/>
    </source>
</evidence>
<comment type="caution">
    <text evidence="1">The sequence shown here is derived from an EMBL/GenBank/DDBJ whole genome shotgun (WGS) entry which is preliminary data.</text>
</comment>